<sequence length="129" mass="14112">MQAVKLRRVLGCLLGLQSDGVGECCAVHCISGPSPLAVNYKLASIRLYGCQRRINTPLQNCQVVMVFPLNQNPHAEPQFKTVSSRTGNPLPVVTQASLVLTNSLNSQEVRNGIDRNKSQRNELWLDLGG</sequence>
<proteinExistence type="predicted"/>
<protein>
    <submittedName>
        <fullName evidence="1">Uncharacterized protein</fullName>
    </submittedName>
</protein>
<evidence type="ECO:0000313" key="1">
    <source>
        <dbReference type="EMBL" id="KAH7262256.1"/>
    </source>
</evidence>
<accession>A0A8K0WGM8</accession>
<dbReference type="EMBL" id="JAGPXF010000001">
    <property type="protein sequence ID" value="KAH7262256.1"/>
    <property type="molecule type" value="Genomic_DNA"/>
</dbReference>
<name>A0A8K0WGM8_9HYPO</name>
<dbReference type="Proteomes" id="UP000813427">
    <property type="component" value="Unassembled WGS sequence"/>
</dbReference>
<gene>
    <name evidence="1" type="ORF">BKA59DRAFT_18265</name>
</gene>
<dbReference type="AlphaFoldDB" id="A0A8K0WGM8"/>
<comment type="caution">
    <text evidence="1">The sequence shown here is derived from an EMBL/GenBank/DDBJ whole genome shotgun (WGS) entry which is preliminary data.</text>
</comment>
<organism evidence="1 2">
    <name type="scientific">Fusarium tricinctum</name>
    <dbReference type="NCBI Taxonomy" id="61284"/>
    <lineage>
        <taxon>Eukaryota</taxon>
        <taxon>Fungi</taxon>
        <taxon>Dikarya</taxon>
        <taxon>Ascomycota</taxon>
        <taxon>Pezizomycotina</taxon>
        <taxon>Sordariomycetes</taxon>
        <taxon>Hypocreomycetidae</taxon>
        <taxon>Hypocreales</taxon>
        <taxon>Nectriaceae</taxon>
        <taxon>Fusarium</taxon>
        <taxon>Fusarium tricinctum species complex</taxon>
    </lineage>
</organism>
<evidence type="ECO:0000313" key="2">
    <source>
        <dbReference type="Proteomes" id="UP000813427"/>
    </source>
</evidence>
<reference evidence="1" key="1">
    <citation type="journal article" date="2021" name="Nat. Commun.">
        <title>Genetic determinants of endophytism in the Arabidopsis root mycobiome.</title>
        <authorList>
            <person name="Mesny F."/>
            <person name="Miyauchi S."/>
            <person name="Thiergart T."/>
            <person name="Pickel B."/>
            <person name="Atanasova L."/>
            <person name="Karlsson M."/>
            <person name="Huettel B."/>
            <person name="Barry K.W."/>
            <person name="Haridas S."/>
            <person name="Chen C."/>
            <person name="Bauer D."/>
            <person name="Andreopoulos W."/>
            <person name="Pangilinan J."/>
            <person name="LaButti K."/>
            <person name="Riley R."/>
            <person name="Lipzen A."/>
            <person name="Clum A."/>
            <person name="Drula E."/>
            <person name="Henrissat B."/>
            <person name="Kohler A."/>
            <person name="Grigoriev I.V."/>
            <person name="Martin F.M."/>
            <person name="Hacquard S."/>
        </authorList>
    </citation>
    <scope>NUCLEOTIDE SEQUENCE</scope>
    <source>
        <strain evidence="1">MPI-SDFR-AT-0068</strain>
    </source>
</reference>
<keyword evidence="2" id="KW-1185">Reference proteome</keyword>